<dbReference type="EMBL" id="JH930480">
    <property type="protein sequence ID" value="EKM49769.1"/>
    <property type="molecule type" value="Genomic_DNA"/>
</dbReference>
<gene>
    <name evidence="2" type="ORF">PHACADRAFT_201464</name>
</gene>
<evidence type="ECO:0000256" key="1">
    <source>
        <dbReference type="SAM" id="MobiDB-lite"/>
    </source>
</evidence>
<proteinExistence type="predicted"/>
<evidence type="ECO:0000313" key="3">
    <source>
        <dbReference type="Proteomes" id="UP000008370"/>
    </source>
</evidence>
<feature type="compositionally biased region" description="Polar residues" evidence="1">
    <location>
        <begin position="73"/>
        <end position="91"/>
    </location>
</feature>
<dbReference type="Proteomes" id="UP000008370">
    <property type="component" value="Unassembled WGS sequence"/>
</dbReference>
<dbReference type="RefSeq" id="XP_007401821.1">
    <property type="nucleotide sequence ID" value="XM_007401759.1"/>
</dbReference>
<reference evidence="2 3" key="1">
    <citation type="journal article" date="2012" name="BMC Genomics">
        <title>Comparative genomics of the white-rot fungi, Phanerochaete carnosa and P. chrysosporium, to elucidate the genetic basis of the distinct wood types they colonize.</title>
        <authorList>
            <person name="Suzuki H."/>
            <person name="MacDonald J."/>
            <person name="Syed K."/>
            <person name="Salamov A."/>
            <person name="Hori C."/>
            <person name="Aerts A."/>
            <person name="Henrissat B."/>
            <person name="Wiebenga A."/>
            <person name="vanKuyk P.A."/>
            <person name="Barry K."/>
            <person name="Lindquist E."/>
            <person name="LaButti K."/>
            <person name="Lapidus A."/>
            <person name="Lucas S."/>
            <person name="Coutinho P."/>
            <person name="Gong Y."/>
            <person name="Samejima M."/>
            <person name="Mahadevan R."/>
            <person name="Abou-Zaid M."/>
            <person name="de Vries R.P."/>
            <person name="Igarashi K."/>
            <person name="Yadav J.S."/>
            <person name="Grigoriev I.V."/>
            <person name="Master E.R."/>
        </authorList>
    </citation>
    <scope>NUCLEOTIDE SEQUENCE [LARGE SCALE GENOMIC DNA]</scope>
    <source>
        <strain evidence="2 3">HHB-10118-sp</strain>
    </source>
</reference>
<accession>K5VT67</accession>
<feature type="region of interest" description="Disordered" evidence="1">
    <location>
        <begin position="1"/>
        <end position="21"/>
    </location>
</feature>
<evidence type="ECO:0000313" key="2">
    <source>
        <dbReference type="EMBL" id="EKM49769.1"/>
    </source>
</evidence>
<dbReference type="GeneID" id="18911611"/>
<feature type="compositionally biased region" description="Polar residues" evidence="1">
    <location>
        <begin position="150"/>
        <end position="169"/>
    </location>
</feature>
<name>K5VT67_PHACS</name>
<feature type="region of interest" description="Disordered" evidence="1">
    <location>
        <begin position="61"/>
        <end position="169"/>
    </location>
</feature>
<sequence>MSDSDLWLVESDPYQGEDKLDDPDAFKFTGTSYWCKRCKDARVGSLCKATAHEQTSSHIINTRYFDRRVSSDPLASQPSPDPSSGRSNTRYMSGMANELSPLPPSSPPNHYYTPAQFEDIDNNEELDGAGDVGNGAGDVGDGFDDEGPANLSTPTTGGPAASPSTGSDM</sequence>
<dbReference type="InParanoid" id="K5VT67"/>
<dbReference type="HOGENOM" id="CLU_1579075_0_0_1"/>
<dbReference type="AlphaFoldDB" id="K5VT67"/>
<organism evidence="2 3">
    <name type="scientific">Phanerochaete carnosa (strain HHB-10118-sp)</name>
    <name type="common">White-rot fungus</name>
    <name type="synonym">Peniophora carnosa</name>
    <dbReference type="NCBI Taxonomy" id="650164"/>
    <lineage>
        <taxon>Eukaryota</taxon>
        <taxon>Fungi</taxon>
        <taxon>Dikarya</taxon>
        <taxon>Basidiomycota</taxon>
        <taxon>Agaricomycotina</taxon>
        <taxon>Agaricomycetes</taxon>
        <taxon>Polyporales</taxon>
        <taxon>Phanerochaetaceae</taxon>
        <taxon>Phanerochaete</taxon>
    </lineage>
</organism>
<keyword evidence="3" id="KW-1185">Reference proteome</keyword>
<protein>
    <submittedName>
        <fullName evidence="2">Uncharacterized protein</fullName>
    </submittedName>
</protein>
<dbReference type="KEGG" id="pco:PHACADRAFT_201464"/>
<feature type="compositionally biased region" description="Gly residues" evidence="1">
    <location>
        <begin position="130"/>
        <end position="140"/>
    </location>
</feature>
<feature type="compositionally biased region" description="Acidic residues" evidence="1">
    <location>
        <begin position="118"/>
        <end position="128"/>
    </location>
</feature>